<proteinExistence type="predicted"/>
<feature type="domain" description="ISXO2-like transposase" evidence="1">
    <location>
        <begin position="129"/>
        <end position="270"/>
    </location>
</feature>
<protein>
    <submittedName>
        <fullName evidence="2">DDE transposase</fullName>
    </submittedName>
</protein>
<reference evidence="2" key="1">
    <citation type="submission" date="2020-12" db="EMBL/GenBank/DDBJ databases">
        <title>Desulfobium dissulfuricans gen. nov., sp. nov., a novel mesophilic, sulfate-reducing bacterium isolated from a deep-sea hydrothermal vent.</title>
        <authorList>
            <person name="Hashimoto Y."/>
            <person name="Tame A."/>
            <person name="Sawayama S."/>
            <person name="Miyazaki J."/>
            <person name="Takai K."/>
            <person name="Nakagawa S."/>
        </authorList>
    </citation>
    <scope>NUCLEOTIDE SEQUENCE</scope>
    <source>
        <strain evidence="2">GF1</strain>
    </source>
</reference>
<evidence type="ECO:0000313" key="2">
    <source>
        <dbReference type="EMBL" id="BCO10147.1"/>
    </source>
</evidence>
<dbReference type="InterPro" id="IPR024442">
    <property type="entry name" value="Transposase_Zn_ribbon"/>
</dbReference>
<organism evidence="2 3">
    <name type="scientific">Desulfolithobacter dissulfuricans</name>
    <dbReference type="NCBI Taxonomy" id="2795293"/>
    <lineage>
        <taxon>Bacteria</taxon>
        <taxon>Pseudomonadati</taxon>
        <taxon>Thermodesulfobacteriota</taxon>
        <taxon>Desulfobulbia</taxon>
        <taxon>Desulfobulbales</taxon>
        <taxon>Desulfobulbaceae</taxon>
        <taxon>Desulfolithobacter</taxon>
    </lineage>
</organism>
<evidence type="ECO:0000313" key="3">
    <source>
        <dbReference type="Proteomes" id="UP001063350"/>
    </source>
</evidence>
<dbReference type="Pfam" id="PF12762">
    <property type="entry name" value="DDE_Tnp_IS1595"/>
    <property type="match status" value="1"/>
</dbReference>
<dbReference type="AlphaFoldDB" id="A0A915U6G1"/>
<dbReference type="RefSeq" id="WP_267926293.1">
    <property type="nucleotide sequence ID" value="NZ_AP024233.1"/>
</dbReference>
<dbReference type="InterPro" id="IPR024445">
    <property type="entry name" value="Tnp_ISXO2-like"/>
</dbReference>
<evidence type="ECO:0000259" key="1">
    <source>
        <dbReference type="SMART" id="SM01126"/>
    </source>
</evidence>
<accession>A0A915U6G1</accession>
<dbReference type="Pfam" id="PF12760">
    <property type="entry name" value="Zn_ribbon_IS1595"/>
    <property type="match status" value="1"/>
</dbReference>
<dbReference type="SMART" id="SM01126">
    <property type="entry name" value="DDE_Tnp_IS1595"/>
    <property type="match status" value="1"/>
</dbReference>
<dbReference type="NCBIfam" id="NF033547">
    <property type="entry name" value="transpos_IS1595"/>
    <property type="match status" value="1"/>
</dbReference>
<dbReference type="EMBL" id="AP024233">
    <property type="protein sequence ID" value="BCO10147.1"/>
    <property type="molecule type" value="Genomic_DNA"/>
</dbReference>
<sequence>MKMPAVSLLEWQKKFGSEEACAAELAKVRWPDGFFCPRCGSRKASYISTRHLYQCSKCRHQVSITAGTIFHATKISLVKWFWAIYLTASDKGGISALRLAKHLGVSWLTAYRMLRKIRMAMAHRDSIYRLKGFIELDDTYVGGKRSGKRGRGAEGKKPVLVAVEMHPDKGAGFTAMKAVETISHDTVQSFLTRKLLTGQKVKTDALPALTVVGTSQQHEKKITPPEEAAKWLPMVHVIIGNMKAFLTGTFHGVSLKYLQEYLDEFCYRFNRRFWEPELPMRLLNACLAHVPVTKAEFG</sequence>
<name>A0A915U6G1_9BACT</name>
<dbReference type="KEGG" id="ddu:GF1_25230"/>
<keyword evidence="3" id="KW-1185">Reference proteome</keyword>
<gene>
    <name evidence="2" type="ORF">GF1_25230</name>
</gene>
<dbReference type="Proteomes" id="UP001063350">
    <property type="component" value="Chromosome"/>
</dbReference>